<feature type="transmembrane region" description="Helical" evidence="7">
    <location>
        <begin position="361"/>
        <end position="384"/>
    </location>
</feature>
<dbReference type="EMBL" id="QAOT01000025">
    <property type="protein sequence ID" value="PTR12051.1"/>
    <property type="molecule type" value="Genomic_DNA"/>
</dbReference>
<gene>
    <name evidence="8" type="ORF">C8J28_12510</name>
</gene>
<evidence type="ECO:0000256" key="4">
    <source>
        <dbReference type="ARBA" id="ARBA00022692"/>
    </source>
</evidence>
<dbReference type="Proteomes" id="UP000244060">
    <property type="component" value="Unassembled WGS sequence"/>
</dbReference>
<evidence type="ECO:0000313" key="8">
    <source>
        <dbReference type="EMBL" id="PTR12051.1"/>
    </source>
</evidence>
<feature type="transmembrane region" description="Helical" evidence="7">
    <location>
        <begin position="396"/>
        <end position="418"/>
    </location>
</feature>
<feature type="transmembrane region" description="Helical" evidence="7">
    <location>
        <begin position="424"/>
        <end position="444"/>
    </location>
</feature>
<feature type="transmembrane region" description="Helical" evidence="7">
    <location>
        <begin position="84"/>
        <end position="101"/>
    </location>
</feature>
<feature type="transmembrane region" description="Helical" evidence="7">
    <location>
        <begin position="330"/>
        <end position="349"/>
    </location>
</feature>
<evidence type="ECO:0000256" key="5">
    <source>
        <dbReference type="ARBA" id="ARBA00022989"/>
    </source>
</evidence>
<evidence type="ECO:0000256" key="2">
    <source>
        <dbReference type="ARBA" id="ARBA00007430"/>
    </source>
</evidence>
<keyword evidence="5 7" id="KW-1133">Transmembrane helix</keyword>
<protein>
    <submittedName>
        <fullName evidence="8">O-antigen/teichoic acid export membrane protein</fullName>
    </submittedName>
</protein>
<sequence>MVAPIHCRSLCFQCPIAVRPFGPPSPPLPARSPRVAETGLSVPDGLKRKTALAMLWSVLRSAWANLATFLLFILLARLLGPAEFGIFALASLFLEGARIMASAGLPDAVIREQELDETLADTAFWATIGLAALAGAAAFAAAPFYAQLVGQEEVTAVVRWLAVLLPFSALGTIHAARLARDFRQKSLALQSMAASLASGSAAVAAAWAGWGIWALVVQSAVSSAVTVALAWASLRWRPGFGFRWARLRGILGFSASMVATQLLWMLLVRVQDLFLARWHGAEAVGTYRVAWRLIELIGQSVLAPAGSVALATLSRMQTDPARFARTYNRLVGAAGLVTFPLLFGFGALAPQIFPLVFSERWAGAAPVAMVLVLMAVPFVTNFFAGPALAAMNRAQSVLGVAALQFAATLVLTALLVPYGLVAVAAAYVLRAYLTLPVQQLALARHAHVPMIETARALAPPLLAAVGMALGVWMAAGPLIARLGEGWTMLGAAVALGATLYTGLMLLFGRPMLRDLAALARSLKSDRKDEDALR</sequence>
<dbReference type="GO" id="GO:0005886">
    <property type="term" value="C:plasma membrane"/>
    <property type="evidence" value="ECO:0007669"/>
    <property type="project" value="UniProtKB-SubCell"/>
</dbReference>
<dbReference type="InterPro" id="IPR050833">
    <property type="entry name" value="Poly_Biosynth_Transport"/>
</dbReference>
<keyword evidence="4 7" id="KW-0812">Transmembrane</keyword>
<comment type="similarity">
    <text evidence="2">Belongs to the polysaccharide synthase family.</text>
</comment>
<evidence type="ECO:0000256" key="3">
    <source>
        <dbReference type="ARBA" id="ARBA00022475"/>
    </source>
</evidence>
<evidence type="ECO:0000256" key="6">
    <source>
        <dbReference type="ARBA" id="ARBA00023136"/>
    </source>
</evidence>
<feature type="transmembrane region" description="Helical" evidence="7">
    <location>
        <begin position="246"/>
        <end position="269"/>
    </location>
</feature>
<comment type="caution">
    <text evidence="8">The sequence shown here is derived from an EMBL/GenBank/DDBJ whole genome shotgun (WGS) entry which is preliminary data.</text>
</comment>
<feature type="transmembrane region" description="Helical" evidence="7">
    <location>
        <begin position="486"/>
        <end position="507"/>
    </location>
</feature>
<feature type="transmembrane region" description="Helical" evidence="7">
    <location>
        <begin position="187"/>
        <end position="207"/>
    </location>
</feature>
<dbReference type="PANTHER" id="PTHR30250">
    <property type="entry name" value="PST FAMILY PREDICTED COLANIC ACID TRANSPORTER"/>
    <property type="match status" value="1"/>
</dbReference>
<feature type="transmembrane region" description="Helical" evidence="7">
    <location>
        <begin position="122"/>
        <end position="145"/>
    </location>
</feature>
<feature type="transmembrane region" description="Helical" evidence="7">
    <location>
        <begin position="57"/>
        <end position="78"/>
    </location>
</feature>
<dbReference type="PANTHER" id="PTHR30250:SF10">
    <property type="entry name" value="LIPOPOLYSACCHARIDE BIOSYNTHESIS PROTEIN WZXC"/>
    <property type="match status" value="1"/>
</dbReference>
<reference evidence="8 9" key="1">
    <citation type="submission" date="2018-04" db="EMBL/GenBank/DDBJ databases">
        <title>Genomic Encyclopedia of Type Strains, Phase III (KMG-III): the genomes of soil and plant-associated and newly described type strains.</title>
        <authorList>
            <person name="Whitman W."/>
        </authorList>
    </citation>
    <scope>NUCLEOTIDE SEQUENCE [LARGE SCALE GENOMIC DNA]</scope>
    <source>
        <strain evidence="8 9">KA25</strain>
    </source>
</reference>
<feature type="transmembrane region" description="Helical" evidence="7">
    <location>
        <begin position="456"/>
        <end position="480"/>
    </location>
</feature>
<evidence type="ECO:0000313" key="9">
    <source>
        <dbReference type="Proteomes" id="UP000244060"/>
    </source>
</evidence>
<organism evidence="8 9">
    <name type="scientific">Cereibacter azotoformans</name>
    <dbReference type="NCBI Taxonomy" id="43057"/>
    <lineage>
        <taxon>Bacteria</taxon>
        <taxon>Pseudomonadati</taxon>
        <taxon>Pseudomonadota</taxon>
        <taxon>Alphaproteobacteria</taxon>
        <taxon>Rhodobacterales</taxon>
        <taxon>Paracoccaceae</taxon>
        <taxon>Cereibacter</taxon>
    </lineage>
</organism>
<feature type="transmembrane region" description="Helical" evidence="7">
    <location>
        <begin position="157"/>
        <end position="175"/>
    </location>
</feature>
<keyword evidence="9" id="KW-1185">Reference proteome</keyword>
<keyword evidence="6 7" id="KW-0472">Membrane</keyword>
<dbReference type="AlphaFoldDB" id="A0A2T5JT66"/>
<accession>A0A2T5JT66</accession>
<keyword evidence="3" id="KW-1003">Cell membrane</keyword>
<evidence type="ECO:0000256" key="7">
    <source>
        <dbReference type="SAM" id="Phobius"/>
    </source>
</evidence>
<evidence type="ECO:0000256" key="1">
    <source>
        <dbReference type="ARBA" id="ARBA00004651"/>
    </source>
</evidence>
<feature type="transmembrane region" description="Helical" evidence="7">
    <location>
        <begin position="289"/>
        <end position="310"/>
    </location>
</feature>
<feature type="transmembrane region" description="Helical" evidence="7">
    <location>
        <begin position="213"/>
        <end position="234"/>
    </location>
</feature>
<dbReference type="Pfam" id="PF13440">
    <property type="entry name" value="Polysacc_synt_3"/>
    <property type="match status" value="1"/>
</dbReference>
<proteinExistence type="inferred from homology"/>
<name>A0A2T5JT66_9RHOB</name>
<comment type="subcellular location">
    <subcellularLocation>
        <location evidence="1">Cell membrane</location>
        <topology evidence="1">Multi-pass membrane protein</topology>
    </subcellularLocation>
</comment>